<proteinExistence type="predicted"/>
<dbReference type="AlphaFoldDB" id="A0A8A4TNA7"/>
<reference evidence="1" key="1">
    <citation type="submission" date="2021-03" db="EMBL/GenBank/DDBJ databases">
        <title>Acanthopleuribacteraceae sp. M133.</title>
        <authorList>
            <person name="Wang G."/>
        </authorList>
    </citation>
    <scope>NUCLEOTIDE SEQUENCE</scope>
    <source>
        <strain evidence="1">M133</strain>
    </source>
</reference>
<gene>
    <name evidence="1" type="ORF">J3U87_00480</name>
</gene>
<sequence>MMFHTVRIHHQIYTTCRYLCHGDSTGSSIEAANIRYLEELRFLNPFPKNPSDPRFETYWHQPDISEQRLIRFKNGSVAVPEIEAIRKPLFKTYLDPCTYQVWMAEGLAAKYALPSRLEQYPILCEDLVTEVEMAWEAEDFSLWIDGDIGRLLEDGVAGVNPALAKVWANLPENARFALYHTAKEAMGIDYLAGPGGERGLSTGLGCLIPGIAAPLSQHALRTLKTTSKT</sequence>
<evidence type="ECO:0000313" key="1">
    <source>
        <dbReference type="EMBL" id="QTD50917.1"/>
    </source>
</evidence>
<accession>A0A8A4TNA7</accession>
<evidence type="ECO:0000313" key="2">
    <source>
        <dbReference type="Proteomes" id="UP000663929"/>
    </source>
</evidence>
<organism evidence="1 2">
    <name type="scientific">Sulfidibacter corallicola</name>
    <dbReference type="NCBI Taxonomy" id="2818388"/>
    <lineage>
        <taxon>Bacteria</taxon>
        <taxon>Pseudomonadati</taxon>
        <taxon>Acidobacteriota</taxon>
        <taxon>Holophagae</taxon>
        <taxon>Acanthopleuribacterales</taxon>
        <taxon>Acanthopleuribacteraceae</taxon>
        <taxon>Sulfidibacter</taxon>
    </lineage>
</organism>
<keyword evidence="2" id="KW-1185">Reference proteome</keyword>
<protein>
    <submittedName>
        <fullName evidence="1">Uncharacterized protein</fullName>
    </submittedName>
</protein>
<name>A0A8A4TNA7_SULCO</name>
<dbReference type="Proteomes" id="UP000663929">
    <property type="component" value="Chromosome"/>
</dbReference>
<dbReference type="EMBL" id="CP071793">
    <property type="protein sequence ID" value="QTD50917.1"/>
    <property type="molecule type" value="Genomic_DNA"/>
</dbReference>
<dbReference type="RefSeq" id="WP_237381055.1">
    <property type="nucleotide sequence ID" value="NZ_CP071793.1"/>
</dbReference>
<dbReference type="KEGG" id="scor:J3U87_00480"/>